<accession>A0ABU1GX68</accession>
<evidence type="ECO:0000256" key="8">
    <source>
        <dbReference type="SAM" id="MobiDB-lite"/>
    </source>
</evidence>
<dbReference type="NCBIfam" id="NF002457">
    <property type="entry name" value="PRK01637.1"/>
    <property type="match status" value="1"/>
</dbReference>
<dbReference type="InterPro" id="IPR023679">
    <property type="entry name" value="UPF0761_bac"/>
</dbReference>
<keyword evidence="5 7" id="KW-1133">Transmembrane helix</keyword>
<keyword evidence="10" id="KW-1185">Reference proteome</keyword>
<comment type="subcellular location">
    <subcellularLocation>
        <location evidence="1 7">Cell membrane</location>
        <topology evidence="1 7">Multi-pass membrane protein</topology>
    </subcellularLocation>
</comment>
<evidence type="ECO:0000313" key="9">
    <source>
        <dbReference type="EMBL" id="MDR5896645.1"/>
    </source>
</evidence>
<sequence length="423" mass="47759">MRRQRESQRPFMGPKRLRALKEVRHLFTRFARHDGLRTAGALTYTTLFAVVPLTTVLYAMLSAVPAFQGVGDQLQTYVFQQFLPATGEVVIDKLNQFSHQAQQLTGVGIGVLFVTSIMMMYTIEHAFNQIWQVSTHRRGIASFVIYWTVLTLGPLLIGSGFALSSYLASLRIFDTAAFLFGGRDLILMLMPLFLSVLAFFFVYMAVPSTRVRVRDALIGAVSVAVSFELAKYGFSVFVSHFPSYQIIYGAFAAVPLFLIWVYLCWAIVLLGAELTAYLGESHRADWRHWSPFWQSIGLLYKLDKQRALGGELSLRQVRRLVGGHYRSLMAPLVEQRWVVQGIQGGWVLARSLDELPLCDILMHIGWQPSDEYAAPDARFKPIQHALDALTMQRRIATNRALRDYIDEGQSGRPSTDDQGASHR</sequence>
<feature type="transmembrane region" description="Helical" evidence="7">
    <location>
        <begin position="144"/>
        <end position="165"/>
    </location>
</feature>
<evidence type="ECO:0000256" key="2">
    <source>
        <dbReference type="ARBA" id="ARBA00022475"/>
    </source>
</evidence>
<dbReference type="Pfam" id="PF03631">
    <property type="entry name" value="Virul_fac_BrkB"/>
    <property type="match status" value="1"/>
</dbReference>
<feature type="compositionally biased region" description="Polar residues" evidence="8">
    <location>
        <begin position="411"/>
        <end position="423"/>
    </location>
</feature>
<evidence type="ECO:0000256" key="5">
    <source>
        <dbReference type="ARBA" id="ARBA00022989"/>
    </source>
</evidence>
<keyword evidence="2 7" id="KW-1003">Cell membrane</keyword>
<name>A0ABU1GX68_9GAMM</name>
<feature type="transmembrane region" description="Helical" evidence="7">
    <location>
        <begin position="216"/>
        <end position="234"/>
    </location>
</feature>
<keyword evidence="6 7" id="KW-0472">Membrane</keyword>
<evidence type="ECO:0000256" key="3">
    <source>
        <dbReference type="ARBA" id="ARBA00022519"/>
    </source>
</evidence>
<dbReference type="EMBL" id="JARWAO010000006">
    <property type="protein sequence ID" value="MDR5896645.1"/>
    <property type="molecule type" value="Genomic_DNA"/>
</dbReference>
<evidence type="ECO:0000256" key="1">
    <source>
        <dbReference type="ARBA" id="ARBA00004651"/>
    </source>
</evidence>
<evidence type="ECO:0000256" key="4">
    <source>
        <dbReference type="ARBA" id="ARBA00022692"/>
    </source>
</evidence>
<evidence type="ECO:0000313" key="10">
    <source>
        <dbReference type="Proteomes" id="UP001269375"/>
    </source>
</evidence>
<organism evidence="9 10">
    <name type="scientific">Larsenimonas suaedae</name>
    <dbReference type="NCBI Taxonomy" id="1851019"/>
    <lineage>
        <taxon>Bacteria</taxon>
        <taxon>Pseudomonadati</taxon>
        <taxon>Pseudomonadota</taxon>
        <taxon>Gammaproteobacteria</taxon>
        <taxon>Oceanospirillales</taxon>
        <taxon>Halomonadaceae</taxon>
        <taxon>Larsenimonas</taxon>
    </lineage>
</organism>
<gene>
    <name evidence="9" type="ORF">QC825_11215</name>
</gene>
<feature type="transmembrane region" description="Helical" evidence="7">
    <location>
        <begin position="39"/>
        <end position="61"/>
    </location>
</feature>
<dbReference type="Proteomes" id="UP001269375">
    <property type="component" value="Unassembled WGS sequence"/>
</dbReference>
<dbReference type="HAMAP" id="MF_00672">
    <property type="entry name" value="UPF0761"/>
    <property type="match status" value="1"/>
</dbReference>
<feature type="transmembrane region" description="Helical" evidence="7">
    <location>
        <begin position="104"/>
        <end position="123"/>
    </location>
</feature>
<keyword evidence="4 7" id="KW-0812">Transmembrane</keyword>
<evidence type="ECO:0000256" key="6">
    <source>
        <dbReference type="ARBA" id="ARBA00023136"/>
    </source>
</evidence>
<dbReference type="PANTHER" id="PTHR30213">
    <property type="entry name" value="INNER MEMBRANE PROTEIN YHJD"/>
    <property type="match status" value="1"/>
</dbReference>
<dbReference type="PANTHER" id="PTHR30213:SF0">
    <property type="entry name" value="UPF0761 MEMBRANE PROTEIN YIHY"/>
    <property type="match status" value="1"/>
</dbReference>
<keyword evidence="3" id="KW-0997">Cell inner membrane</keyword>
<dbReference type="RefSeq" id="WP_309619155.1">
    <property type="nucleotide sequence ID" value="NZ_JARWAO010000006.1"/>
</dbReference>
<feature type="transmembrane region" description="Helical" evidence="7">
    <location>
        <begin position="185"/>
        <end position="204"/>
    </location>
</feature>
<comment type="similarity">
    <text evidence="7">Belongs to the UPF0761 family.</text>
</comment>
<dbReference type="NCBIfam" id="TIGR00765">
    <property type="entry name" value="yihY_not_rbn"/>
    <property type="match status" value="1"/>
</dbReference>
<feature type="transmembrane region" description="Helical" evidence="7">
    <location>
        <begin position="246"/>
        <end position="272"/>
    </location>
</feature>
<comment type="caution">
    <text evidence="9">The sequence shown here is derived from an EMBL/GenBank/DDBJ whole genome shotgun (WGS) entry which is preliminary data.</text>
</comment>
<reference evidence="9 10" key="1">
    <citation type="submission" date="2023-04" db="EMBL/GenBank/DDBJ databases">
        <title>A long-awaited taxogenomic arrangement of the family Halomonadaceae.</title>
        <authorList>
            <person name="De La Haba R."/>
            <person name="Chuvochina M."/>
            <person name="Wittouck S."/>
            <person name="Arahal D.R."/>
            <person name="Sanchez-Porro C."/>
            <person name="Hugenholtz P."/>
            <person name="Ventosa A."/>
        </authorList>
    </citation>
    <scope>NUCLEOTIDE SEQUENCE [LARGE SCALE GENOMIC DNA]</scope>
    <source>
        <strain evidence="9 10">DSM 22428</strain>
    </source>
</reference>
<dbReference type="InterPro" id="IPR017039">
    <property type="entry name" value="Virul_fac_BrkB"/>
</dbReference>
<feature type="region of interest" description="Disordered" evidence="8">
    <location>
        <begin position="404"/>
        <end position="423"/>
    </location>
</feature>
<protein>
    <recommendedName>
        <fullName evidence="7">UPF0761 membrane protein QC825_11215</fullName>
    </recommendedName>
</protein>
<evidence type="ECO:0000256" key="7">
    <source>
        <dbReference type="HAMAP-Rule" id="MF_00672"/>
    </source>
</evidence>
<proteinExistence type="inferred from homology"/>